<comment type="caution">
    <text evidence="3">The sequence shown here is derived from an EMBL/GenBank/DDBJ whole genome shotgun (WGS) entry which is preliminary data.</text>
</comment>
<comment type="similarity">
    <text evidence="1">Belongs to the RdRP family.</text>
</comment>
<dbReference type="OrthoDB" id="10055769at2759"/>
<dbReference type="GO" id="GO:0003968">
    <property type="term" value="F:RNA-directed RNA polymerase activity"/>
    <property type="evidence" value="ECO:0007669"/>
    <property type="project" value="UniProtKB-KW"/>
</dbReference>
<name>A0A0M8MZ71_ESCWE</name>
<keyword evidence="1 3" id="KW-0696">RNA-directed RNA polymerase</keyword>
<dbReference type="InterPro" id="IPR057596">
    <property type="entry name" value="RDRP_core"/>
</dbReference>
<evidence type="ECO:0000313" key="4">
    <source>
        <dbReference type="Proteomes" id="UP000053831"/>
    </source>
</evidence>
<dbReference type="GO" id="GO:0003723">
    <property type="term" value="F:RNA binding"/>
    <property type="evidence" value="ECO:0007669"/>
    <property type="project" value="UniProtKB-KW"/>
</dbReference>
<feature type="domain" description="RDRP core" evidence="2">
    <location>
        <begin position="2"/>
        <end position="221"/>
    </location>
</feature>
<evidence type="ECO:0000259" key="2">
    <source>
        <dbReference type="Pfam" id="PF05183"/>
    </source>
</evidence>
<organism evidence="3 4">
    <name type="scientific">Escovopsis weberi</name>
    <dbReference type="NCBI Taxonomy" id="150374"/>
    <lineage>
        <taxon>Eukaryota</taxon>
        <taxon>Fungi</taxon>
        <taxon>Dikarya</taxon>
        <taxon>Ascomycota</taxon>
        <taxon>Pezizomycotina</taxon>
        <taxon>Sordariomycetes</taxon>
        <taxon>Hypocreomycetidae</taxon>
        <taxon>Hypocreales</taxon>
        <taxon>Hypocreaceae</taxon>
        <taxon>Escovopsis</taxon>
    </lineage>
</organism>
<keyword evidence="1" id="KW-0548">Nucleotidyltransferase</keyword>
<dbReference type="EMBL" id="LGSR01000006">
    <property type="protein sequence ID" value="KOS22276.1"/>
    <property type="molecule type" value="Genomic_DNA"/>
</dbReference>
<keyword evidence="1" id="KW-0694">RNA-binding</keyword>
<proteinExistence type="inferred from homology"/>
<dbReference type="GO" id="GO:0031380">
    <property type="term" value="C:nuclear RNA-directed RNA polymerase complex"/>
    <property type="evidence" value="ECO:0007669"/>
    <property type="project" value="TreeGrafter"/>
</dbReference>
<dbReference type="AlphaFoldDB" id="A0A0M8MZ71"/>
<sequence length="445" mass="50915">MNVMIPCSTYALMTVDFSGTLEEGQVHLSFSTKFQVEGFSDTLLEGMDILVARSPAHYPSDIQRVRAVSRPELRQLKDVIVFPIQGQRPLADKLSGGDYDGDIAWICWDQEIVKDFRNAPDPIAADLFKEGFLEKDTRKFSDLLRSCNAFDPACRLFISESLLFNLQLNFLGICTKYKERLCYLEDSVTSEAAIHLSTLLSNLVDQSKQGILFNENDWRRFREKFISKPLPLIEQACTRFSQAIDEGNARDFDPDLIALRQMYENRADADESGFTAIHKDLKAQIAQVEKLWSTLVRSRIGEETDDFAAKVKQIYQKWFDIKIPPELESRPFAQEIKGHWGTEPAFHPWQLLKASVTFTAYQRRKLCWYMAGRQLGYIKAMRRRGQDSAPVLVIPQIWGVLKPDKKIIMRLLASREAAQALVESATNLEEVFDFDDNGTVIDDVF</sequence>
<dbReference type="STRING" id="150374.A0A0M8MZ71"/>
<evidence type="ECO:0000313" key="3">
    <source>
        <dbReference type="EMBL" id="KOS22276.1"/>
    </source>
</evidence>
<reference evidence="3 4" key="1">
    <citation type="submission" date="2015-07" db="EMBL/GenBank/DDBJ databases">
        <title>The genome of the fungus Escovopsis weberi, a specialized disease agent of ant agriculture.</title>
        <authorList>
            <person name="de Man T.J."/>
            <person name="Stajich J.E."/>
            <person name="Kubicek C.P."/>
            <person name="Chenthamara K."/>
            <person name="Atanasova L."/>
            <person name="Druzhinina I.S."/>
            <person name="Birnbaum S."/>
            <person name="Barribeau S.M."/>
            <person name="Teiling C."/>
            <person name="Suen G."/>
            <person name="Currie C."/>
            <person name="Gerardo N.M."/>
        </authorList>
    </citation>
    <scope>NUCLEOTIDE SEQUENCE [LARGE SCALE GENOMIC DNA]</scope>
</reference>
<dbReference type="Proteomes" id="UP000053831">
    <property type="component" value="Unassembled WGS sequence"/>
</dbReference>
<keyword evidence="4" id="KW-1185">Reference proteome</keyword>
<dbReference type="PANTHER" id="PTHR23079">
    <property type="entry name" value="RNA-DEPENDENT RNA POLYMERASE"/>
    <property type="match status" value="1"/>
</dbReference>
<dbReference type="EC" id="2.7.7.48" evidence="1"/>
<evidence type="ECO:0000256" key="1">
    <source>
        <dbReference type="RuleBase" id="RU363098"/>
    </source>
</evidence>
<dbReference type="Pfam" id="PF05183">
    <property type="entry name" value="RdRP"/>
    <property type="match status" value="1"/>
</dbReference>
<keyword evidence="1" id="KW-0808">Transferase</keyword>
<comment type="catalytic activity">
    <reaction evidence="1">
        <text>RNA(n) + a ribonucleoside 5'-triphosphate = RNA(n+1) + diphosphate</text>
        <dbReference type="Rhea" id="RHEA:21248"/>
        <dbReference type="Rhea" id="RHEA-COMP:14527"/>
        <dbReference type="Rhea" id="RHEA-COMP:17342"/>
        <dbReference type="ChEBI" id="CHEBI:33019"/>
        <dbReference type="ChEBI" id="CHEBI:61557"/>
        <dbReference type="ChEBI" id="CHEBI:140395"/>
        <dbReference type="EC" id="2.7.7.48"/>
    </reaction>
</comment>
<dbReference type="PANTHER" id="PTHR23079:SF14">
    <property type="entry name" value="RNA-DEPENDENT RNA POLYMERASE"/>
    <property type="match status" value="1"/>
</dbReference>
<dbReference type="GO" id="GO:0030422">
    <property type="term" value="P:siRNA processing"/>
    <property type="evidence" value="ECO:0007669"/>
    <property type="project" value="TreeGrafter"/>
</dbReference>
<protein>
    <recommendedName>
        <fullName evidence="1">RNA-dependent RNA polymerase</fullName>
        <ecNumber evidence="1">2.7.7.48</ecNumber>
    </recommendedName>
</protein>
<dbReference type="InterPro" id="IPR007855">
    <property type="entry name" value="RDRP"/>
</dbReference>
<gene>
    <name evidence="3" type="ORF">ESCO_001432</name>
</gene>
<accession>A0A0M8MZ71</accession>